<dbReference type="PIRSF" id="PIRSF016020">
    <property type="entry name" value="PHexose_mutarotase"/>
    <property type="match status" value="1"/>
</dbReference>
<dbReference type="RefSeq" id="WP_089360183.1">
    <property type="nucleotide sequence ID" value="NZ_FZOG01000003.1"/>
</dbReference>
<sequence length="297" mass="33413">MTSGVERIKQGSLDCWSLRFNNSKLLIAQQGAQILGYGHEGGRPIIWLSEEARLEPGNSVRGGVPVCWPWFGDLQRNPQSIQAMHQQPQQASAHGLVRSIDWSLAGIEQHEQAACISFSYNTLEQPLAHWPHAAELRLSVRLGERLSISLACRNLGEQPLSFSQALHTYFAVSDIHTVGVEGLEGCDYIETLDNWQTLTQSGTLHFSGETDRIYLHPPAKLQICDPGWQRTINLLNRGSQSAVVWNPWIDKARRLSQFNDAAWQRMLCIEHANVLEDMVTLAPASEHQLHLDIWVDK</sequence>
<feature type="active site" evidence="5">
    <location>
        <position position="270"/>
    </location>
</feature>
<evidence type="ECO:0000313" key="6">
    <source>
        <dbReference type="EMBL" id="SNS59500.1"/>
    </source>
</evidence>
<dbReference type="InterPro" id="IPR014718">
    <property type="entry name" value="GH-type_carb-bd"/>
</dbReference>
<evidence type="ECO:0000256" key="1">
    <source>
        <dbReference type="ARBA" id="ARBA00001096"/>
    </source>
</evidence>
<evidence type="ECO:0000256" key="4">
    <source>
        <dbReference type="PIRNR" id="PIRNR016020"/>
    </source>
</evidence>
<evidence type="ECO:0000256" key="3">
    <source>
        <dbReference type="ARBA" id="ARBA00023235"/>
    </source>
</evidence>
<dbReference type="InterPro" id="IPR025532">
    <property type="entry name" value="G6P_1-epimerase"/>
</dbReference>
<dbReference type="Pfam" id="PF01263">
    <property type="entry name" value="Aldose_epim"/>
    <property type="match status" value="1"/>
</dbReference>
<comment type="catalytic activity">
    <reaction evidence="1">
        <text>alpha-D-glucose 6-phosphate = beta-D-glucose 6-phosphate</text>
        <dbReference type="Rhea" id="RHEA:16249"/>
        <dbReference type="ChEBI" id="CHEBI:58225"/>
        <dbReference type="ChEBI" id="CHEBI:58247"/>
        <dbReference type="EC" id="5.1.3.15"/>
    </reaction>
</comment>
<keyword evidence="3 4" id="KW-0413">Isomerase</keyword>
<evidence type="ECO:0000256" key="5">
    <source>
        <dbReference type="PIRSR" id="PIRSR016020-1"/>
    </source>
</evidence>
<evidence type="ECO:0000256" key="2">
    <source>
        <dbReference type="ARBA" id="ARBA00005866"/>
    </source>
</evidence>
<accession>A0A239FRL1</accession>
<dbReference type="EC" id="5.1.3.15" evidence="4"/>
<protein>
    <recommendedName>
        <fullName evidence="4">Putative glucose-6-phosphate 1-epimerase</fullName>
        <ecNumber evidence="4">5.1.3.15</ecNumber>
    </recommendedName>
</protein>
<dbReference type="CDD" id="cd09020">
    <property type="entry name" value="D-hex-6-P-epi_like"/>
    <property type="match status" value="1"/>
</dbReference>
<name>A0A239FRL1_9PSED</name>
<dbReference type="GO" id="GO:0047938">
    <property type="term" value="F:glucose-6-phosphate 1-epimerase activity"/>
    <property type="evidence" value="ECO:0007669"/>
    <property type="project" value="UniProtKB-UniRule"/>
</dbReference>
<dbReference type="EMBL" id="FZOG01000003">
    <property type="protein sequence ID" value="SNS59500.1"/>
    <property type="molecule type" value="Genomic_DNA"/>
</dbReference>
<dbReference type="InterPro" id="IPR008183">
    <property type="entry name" value="Aldose_1/G6P_1-epimerase"/>
</dbReference>
<dbReference type="InterPro" id="IPR011013">
    <property type="entry name" value="Gal_mutarotase_sf_dom"/>
</dbReference>
<keyword evidence="7" id="KW-1185">Reference proteome</keyword>
<feature type="active site" evidence="5">
    <location>
        <position position="167"/>
    </location>
</feature>
<reference evidence="7" key="1">
    <citation type="submission" date="2017-06" db="EMBL/GenBank/DDBJ databases">
        <authorList>
            <person name="Varghese N."/>
            <person name="Submissions S."/>
        </authorList>
    </citation>
    <scope>NUCLEOTIDE SEQUENCE [LARGE SCALE GENOMIC DNA]</scope>
    <source>
        <strain evidence="7">CIP 108523</strain>
    </source>
</reference>
<dbReference type="AlphaFoldDB" id="A0A239FRL1"/>
<comment type="similarity">
    <text evidence="2 4">Belongs to the glucose-6-phosphate 1-epimerase family.</text>
</comment>
<dbReference type="Proteomes" id="UP000242915">
    <property type="component" value="Unassembled WGS sequence"/>
</dbReference>
<dbReference type="SUPFAM" id="SSF74650">
    <property type="entry name" value="Galactose mutarotase-like"/>
    <property type="match status" value="1"/>
</dbReference>
<dbReference type="PANTHER" id="PTHR11122">
    <property type="entry name" value="APOSPORY-ASSOCIATED PROTEIN C-RELATED"/>
    <property type="match status" value="1"/>
</dbReference>
<evidence type="ECO:0000313" key="7">
    <source>
        <dbReference type="Proteomes" id="UP000242915"/>
    </source>
</evidence>
<dbReference type="PANTHER" id="PTHR11122:SF13">
    <property type="entry name" value="GLUCOSE-6-PHOSPHATE 1-EPIMERASE"/>
    <property type="match status" value="1"/>
</dbReference>
<dbReference type="GO" id="GO:0005975">
    <property type="term" value="P:carbohydrate metabolic process"/>
    <property type="evidence" value="ECO:0007669"/>
    <property type="project" value="InterPro"/>
</dbReference>
<dbReference type="Gene3D" id="2.70.98.10">
    <property type="match status" value="1"/>
</dbReference>
<dbReference type="GO" id="GO:0030246">
    <property type="term" value="F:carbohydrate binding"/>
    <property type="evidence" value="ECO:0007669"/>
    <property type="project" value="UniProtKB-UniRule"/>
</dbReference>
<proteinExistence type="inferred from homology"/>
<organism evidence="6 7">
    <name type="scientific">Pseudomonas segetis</name>
    <dbReference type="NCBI Taxonomy" id="298908"/>
    <lineage>
        <taxon>Bacteria</taxon>
        <taxon>Pseudomonadati</taxon>
        <taxon>Pseudomonadota</taxon>
        <taxon>Gammaproteobacteria</taxon>
        <taxon>Pseudomonadales</taxon>
        <taxon>Pseudomonadaceae</taxon>
        <taxon>Pseudomonas</taxon>
    </lineage>
</organism>
<gene>
    <name evidence="6" type="ORF">SAMN05216255_2744</name>
</gene>